<name>A0ABW3CTJ9_9FLAO</name>
<evidence type="ECO:0000313" key="1">
    <source>
        <dbReference type="EMBL" id="MFD0861089.1"/>
    </source>
</evidence>
<dbReference type="Pfam" id="PF18939">
    <property type="entry name" value="DUF5686"/>
    <property type="match status" value="1"/>
</dbReference>
<dbReference type="RefSeq" id="WP_386403452.1">
    <property type="nucleotide sequence ID" value="NZ_JBHTJH010000003.1"/>
</dbReference>
<sequence length="846" mass="96709">MKHLNIFLVLFLTTGFTWCQKSITGLVTDANTNKPLPFATVISSNNVGTITDRDGQFELNDPNDFSEITISYVGFKKRTVSVNDSSFLNVSLIPLVESLQEVVLVGGENPALQIIRNTIKNRRQNDIERALESFRFKAYNKLVVSANPDSIQGDIDSIFVKKDGKIVFKEVDSTNFNIKKNLSRSHFYMTEKASEYLFTKQKGKREHVIATRMAGFQEPIYEFLAIQLQSFSFYKDKYTLFATDYINPIANNALNEYSYKILDTVNKRSRPAYMIYYKPKKTGETVGMQGVLYIDMESYALQKAIAQLKAVIDIKAEQIFEYYPKQDIWFPKKTSISLTKGENEEGINLFGGSVQFSIGKRDSTVVHTNEQEATDHMYLRSFTKNFDVEINKEVKIKGSGLAVSYDENAAKQEEAIWQSYRTDSITRRGRETYRILDSVVAEQNVEKNIRLFRKLAQGYIPTKYFDFELRHLFGFNNYEGYKLGVGGVTNSNVSNKFRVNGFFKYGFRDKASKYGLGAAVRFDRFSNTWLGAMYSEDLRETGDTYYSTLAISPFLIDARILNTSLFHRNERAEVYLTHNINPKIQTRLEVATTSVIPLYEYSYNLNGEQIIEHDVTTASFGFNWNPFSEYTQTPNGLFQSKIAYPQFTAQYTKGIDGLLDGQLDFSKVDLKATHIIKGKNRNTTEFTALAGIIVGDAPLQQLYHNNPNNPIADAIMKRFTAAGNVSFETMYFNEFFSDRYVSLQIKKKFNKVRIAKWFNPGISLITRFAIGDISNIEDHSGLDFNSIENGYFESGIELNSIFRDLKINPLFQAFGLSLSYRYGAYHLPNFDDNIALKFTFNSPFGF</sequence>
<dbReference type="Gene3D" id="2.60.40.1120">
    <property type="entry name" value="Carboxypeptidase-like, regulatory domain"/>
    <property type="match status" value="1"/>
</dbReference>
<dbReference type="InterPro" id="IPR043741">
    <property type="entry name" value="DUF5686"/>
</dbReference>
<dbReference type="Proteomes" id="UP001596978">
    <property type="component" value="Unassembled WGS sequence"/>
</dbReference>
<dbReference type="SUPFAM" id="SSF49464">
    <property type="entry name" value="Carboxypeptidase regulatory domain-like"/>
    <property type="match status" value="1"/>
</dbReference>
<protein>
    <submittedName>
        <fullName evidence="1">DUF5686 family protein</fullName>
    </submittedName>
</protein>
<evidence type="ECO:0000313" key="2">
    <source>
        <dbReference type="Proteomes" id="UP001596978"/>
    </source>
</evidence>
<dbReference type="InterPro" id="IPR008969">
    <property type="entry name" value="CarboxyPept-like_regulatory"/>
</dbReference>
<keyword evidence="2" id="KW-1185">Reference proteome</keyword>
<reference evidence="2" key="1">
    <citation type="journal article" date="2019" name="Int. J. Syst. Evol. Microbiol.">
        <title>The Global Catalogue of Microorganisms (GCM) 10K type strain sequencing project: providing services to taxonomists for standard genome sequencing and annotation.</title>
        <authorList>
            <consortium name="The Broad Institute Genomics Platform"/>
            <consortium name="The Broad Institute Genome Sequencing Center for Infectious Disease"/>
            <person name="Wu L."/>
            <person name="Ma J."/>
        </authorList>
    </citation>
    <scope>NUCLEOTIDE SEQUENCE [LARGE SCALE GENOMIC DNA]</scope>
    <source>
        <strain evidence="2">CCUG 62952</strain>
    </source>
</reference>
<organism evidence="1 2">
    <name type="scientific">Sungkyunkwania multivorans</name>
    <dbReference type="NCBI Taxonomy" id="1173618"/>
    <lineage>
        <taxon>Bacteria</taxon>
        <taxon>Pseudomonadati</taxon>
        <taxon>Bacteroidota</taxon>
        <taxon>Flavobacteriia</taxon>
        <taxon>Flavobacteriales</taxon>
        <taxon>Flavobacteriaceae</taxon>
        <taxon>Sungkyunkwania</taxon>
    </lineage>
</organism>
<gene>
    <name evidence="1" type="ORF">ACFQ1M_02620</name>
</gene>
<comment type="caution">
    <text evidence="1">The sequence shown here is derived from an EMBL/GenBank/DDBJ whole genome shotgun (WGS) entry which is preliminary data.</text>
</comment>
<proteinExistence type="predicted"/>
<accession>A0ABW3CTJ9</accession>
<dbReference type="Pfam" id="PF13715">
    <property type="entry name" value="CarbopepD_reg_2"/>
    <property type="match status" value="1"/>
</dbReference>
<dbReference type="EMBL" id="JBHTJH010000003">
    <property type="protein sequence ID" value="MFD0861089.1"/>
    <property type="molecule type" value="Genomic_DNA"/>
</dbReference>